<proteinExistence type="predicted"/>
<dbReference type="Proteomes" id="UP000310158">
    <property type="component" value="Unassembled WGS sequence"/>
</dbReference>
<organism evidence="3 4">
    <name type="scientific">Bondarzewia mesenterica</name>
    <dbReference type="NCBI Taxonomy" id="1095465"/>
    <lineage>
        <taxon>Eukaryota</taxon>
        <taxon>Fungi</taxon>
        <taxon>Dikarya</taxon>
        <taxon>Basidiomycota</taxon>
        <taxon>Agaricomycotina</taxon>
        <taxon>Agaricomycetes</taxon>
        <taxon>Russulales</taxon>
        <taxon>Bondarzewiaceae</taxon>
        <taxon>Bondarzewia</taxon>
    </lineage>
</organism>
<accession>A0A4V6S1I1</accession>
<feature type="signal peptide" evidence="2">
    <location>
        <begin position="1"/>
        <end position="22"/>
    </location>
</feature>
<keyword evidence="4" id="KW-1185">Reference proteome</keyword>
<feature type="compositionally biased region" description="Basic and acidic residues" evidence="1">
    <location>
        <begin position="79"/>
        <end position="95"/>
    </location>
</feature>
<dbReference type="EMBL" id="SGPL01000098">
    <property type="protein sequence ID" value="THH17753.1"/>
    <property type="molecule type" value="Genomic_DNA"/>
</dbReference>
<keyword evidence="2" id="KW-0732">Signal</keyword>
<evidence type="ECO:0000256" key="1">
    <source>
        <dbReference type="SAM" id="MobiDB-lite"/>
    </source>
</evidence>
<dbReference type="InterPro" id="IPR022127">
    <property type="entry name" value="STIMATE/YPL162C"/>
</dbReference>
<evidence type="ECO:0000313" key="4">
    <source>
        <dbReference type="Proteomes" id="UP000310158"/>
    </source>
</evidence>
<name>A0A4V6S1I1_9AGAM</name>
<feature type="chain" id="PRO_5020951784" evidence="2">
    <location>
        <begin position="23"/>
        <end position="174"/>
    </location>
</feature>
<protein>
    <submittedName>
        <fullName evidence="3">Uncharacterized protein</fullName>
    </submittedName>
</protein>
<comment type="caution">
    <text evidence="3">The sequence shown here is derived from an EMBL/GenBank/DDBJ whole genome shotgun (WGS) entry which is preliminary data.</text>
</comment>
<dbReference type="Pfam" id="PF12400">
    <property type="entry name" value="STIMATE"/>
    <property type="match status" value="1"/>
</dbReference>
<gene>
    <name evidence="3" type="ORF">EW146_g3120</name>
</gene>
<evidence type="ECO:0000256" key="2">
    <source>
        <dbReference type="SAM" id="SignalP"/>
    </source>
</evidence>
<dbReference type="AlphaFoldDB" id="A0A4V6S1I1"/>
<reference evidence="3 4" key="1">
    <citation type="submission" date="2019-02" db="EMBL/GenBank/DDBJ databases">
        <title>Genome sequencing of the rare red list fungi Bondarzewia mesenterica.</title>
        <authorList>
            <person name="Buettner E."/>
            <person name="Kellner H."/>
        </authorList>
    </citation>
    <scope>NUCLEOTIDE SEQUENCE [LARGE SCALE GENOMIC DNA]</scope>
    <source>
        <strain evidence="3 4">DSM 108281</strain>
    </source>
</reference>
<sequence>MGFFPIFMNVLQFWLIDSIVKASTIPASVALPSESPRTSLTADRQPLFQASNSDSDDDSNPSRPPDLEAQRRPTRSRSHSADVKVNRRPSNDSEYKPSGSGSRAGTPVGADVVAMHAYPPSVSSRPGSPASIRALSKSPVPHARTRSSVGPGMSRKRRSPPPTSHPTLADAARH</sequence>
<evidence type="ECO:0000313" key="3">
    <source>
        <dbReference type="EMBL" id="THH17753.1"/>
    </source>
</evidence>
<dbReference type="OrthoDB" id="431202at2759"/>
<feature type="region of interest" description="Disordered" evidence="1">
    <location>
        <begin position="31"/>
        <end position="174"/>
    </location>
</feature>